<reference evidence="2 3" key="1">
    <citation type="submission" date="2016-10" db="EMBL/GenBank/DDBJ databases">
        <authorList>
            <person name="de Groot N.N."/>
        </authorList>
    </citation>
    <scope>NUCLEOTIDE SEQUENCE [LARGE SCALE GENOMIC DNA]</scope>
    <source>
        <strain evidence="2 3">APO</strain>
    </source>
</reference>
<sequence length="262" mass="28981">MNQRSQTHRILSHLSGGIGGLHHPKTTIPKPSYQDKPQLSSRVLVAFTANPQPATKTQQILDSWKKEGCRFDVAFSSNAEALSNTKEILKKIKPVRTLSRNITELKDYPMDDLSAVLSLNMTHNTASKLTLGIQDGLIPILLWHALWKGIPVYMDFSALKSYHGEPTVNPMLAQMTEDTIQKLKKMGIAALETYPKKQENRILIPGKPTDSKVLTEKDILAVAPGTTIEIPAKTIVTALAKDTAKARSINVLRVNEAQVRSE</sequence>
<accession>A0A1H3Q8Z3</accession>
<dbReference type="EMBL" id="FNPV01000008">
    <property type="protein sequence ID" value="SDZ09149.1"/>
    <property type="molecule type" value="Genomic_DNA"/>
</dbReference>
<proteinExistence type="predicted"/>
<evidence type="ECO:0000313" key="3">
    <source>
        <dbReference type="Proteomes" id="UP000199230"/>
    </source>
</evidence>
<dbReference type="STRING" id="159292.SAMN05192546_108121"/>
<dbReference type="Proteomes" id="UP000199230">
    <property type="component" value="Unassembled WGS sequence"/>
</dbReference>
<evidence type="ECO:0008006" key="4">
    <source>
        <dbReference type="Google" id="ProtNLM"/>
    </source>
</evidence>
<organism evidence="2 3">
    <name type="scientific">Tindallia californiensis</name>
    <dbReference type="NCBI Taxonomy" id="159292"/>
    <lineage>
        <taxon>Bacteria</taxon>
        <taxon>Bacillati</taxon>
        <taxon>Bacillota</taxon>
        <taxon>Clostridia</taxon>
        <taxon>Peptostreptococcales</taxon>
        <taxon>Tindalliaceae</taxon>
        <taxon>Tindallia</taxon>
    </lineage>
</organism>
<dbReference type="OrthoDB" id="1706434at2"/>
<keyword evidence="3" id="KW-1185">Reference proteome</keyword>
<evidence type="ECO:0000256" key="1">
    <source>
        <dbReference type="SAM" id="MobiDB-lite"/>
    </source>
</evidence>
<dbReference type="RefSeq" id="WP_093314661.1">
    <property type="nucleotide sequence ID" value="NZ_FNPV01000008.1"/>
</dbReference>
<dbReference type="AlphaFoldDB" id="A0A1H3Q8Z3"/>
<evidence type="ECO:0000313" key="2">
    <source>
        <dbReference type="EMBL" id="SDZ09149.1"/>
    </source>
</evidence>
<name>A0A1H3Q8Z3_9FIRM</name>
<feature type="region of interest" description="Disordered" evidence="1">
    <location>
        <begin position="14"/>
        <end position="35"/>
    </location>
</feature>
<protein>
    <recommendedName>
        <fullName evidence="4">Flavoprotein</fullName>
    </recommendedName>
</protein>
<gene>
    <name evidence="2" type="ORF">SAMN05192546_108121</name>
</gene>